<dbReference type="InterPro" id="IPR019897">
    <property type="entry name" value="RidA_CS"/>
</dbReference>
<dbReference type="OrthoDB" id="309640at2759"/>
<comment type="similarity">
    <text evidence="1">Belongs to the RutC family.</text>
</comment>
<organism evidence="2 3">
    <name type="scientific">Allomyces macrogynus (strain ATCC 38327)</name>
    <name type="common">Allomyces javanicus var. macrogynus</name>
    <dbReference type="NCBI Taxonomy" id="578462"/>
    <lineage>
        <taxon>Eukaryota</taxon>
        <taxon>Fungi</taxon>
        <taxon>Fungi incertae sedis</taxon>
        <taxon>Blastocladiomycota</taxon>
        <taxon>Blastocladiomycetes</taxon>
        <taxon>Blastocladiales</taxon>
        <taxon>Blastocladiaceae</taxon>
        <taxon>Allomyces</taxon>
    </lineage>
</organism>
<dbReference type="GO" id="GO:0005739">
    <property type="term" value="C:mitochondrion"/>
    <property type="evidence" value="ECO:0007669"/>
    <property type="project" value="TreeGrafter"/>
</dbReference>
<protein>
    <submittedName>
        <fullName evidence="2">Uncharacterized protein</fullName>
    </submittedName>
</protein>
<dbReference type="eggNOG" id="KOG2317">
    <property type="taxonomic scope" value="Eukaryota"/>
</dbReference>
<dbReference type="Pfam" id="PF01042">
    <property type="entry name" value="Ribonuc_L-PSP"/>
    <property type="match status" value="1"/>
</dbReference>
<dbReference type="CDD" id="cd00448">
    <property type="entry name" value="YjgF_YER057c_UK114_family"/>
    <property type="match status" value="1"/>
</dbReference>
<gene>
    <name evidence="2" type="ORF">AMAG_02103</name>
</gene>
<accession>A0A0L0S1K5</accession>
<name>A0A0L0S1K5_ALLM3</name>
<keyword evidence="3" id="KW-1185">Reference proteome</keyword>
<proteinExistence type="inferred from homology"/>
<evidence type="ECO:0000256" key="1">
    <source>
        <dbReference type="ARBA" id="ARBA00010552"/>
    </source>
</evidence>
<reference evidence="2 3" key="1">
    <citation type="submission" date="2009-11" db="EMBL/GenBank/DDBJ databases">
        <title>Annotation of Allomyces macrogynus ATCC 38327.</title>
        <authorList>
            <consortium name="The Broad Institute Genome Sequencing Platform"/>
            <person name="Russ C."/>
            <person name="Cuomo C."/>
            <person name="Burger G."/>
            <person name="Gray M.W."/>
            <person name="Holland P.W.H."/>
            <person name="King N."/>
            <person name="Lang F.B.F."/>
            <person name="Roger A.J."/>
            <person name="Ruiz-Trillo I."/>
            <person name="Young S.K."/>
            <person name="Zeng Q."/>
            <person name="Gargeya S."/>
            <person name="Fitzgerald M."/>
            <person name="Haas B."/>
            <person name="Abouelleil A."/>
            <person name="Alvarado L."/>
            <person name="Arachchi H.M."/>
            <person name="Berlin A."/>
            <person name="Chapman S.B."/>
            <person name="Gearin G."/>
            <person name="Goldberg J."/>
            <person name="Griggs A."/>
            <person name="Gujja S."/>
            <person name="Hansen M."/>
            <person name="Heiman D."/>
            <person name="Howarth C."/>
            <person name="Larimer J."/>
            <person name="Lui A."/>
            <person name="MacDonald P.J.P."/>
            <person name="McCowen C."/>
            <person name="Montmayeur A."/>
            <person name="Murphy C."/>
            <person name="Neiman D."/>
            <person name="Pearson M."/>
            <person name="Priest M."/>
            <person name="Roberts A."/>
            <person name="Saif S."/>
            <person name="Shea T."/>
            <person name="Sisk P."/>
            <person name="Stolte C."/>
            <person name="Sykes S."/>
            <person name="Wortman J."/>
            <person name="Nusbaum C."/>
            <person name="Birren B."/>
        </authorList>
    </citation>
    <scope>NUCLEOTIDE SEQUENCE [LARGE SCALE GENOMIC DNA]</scope>
    <source>
        <strain evidence="2 3">ATCC 38327</strain>
    </source>
</reference>
<dbReference type="InterPro" id="IPR006175">
    <property type="entry name" value="YjgF/YER057c/UK114"/>
</dbReference>
<dbReference type="InterPro" id="IPR035959">
    <property type="entry name" value="RutC-like_sf"/>
</dbReference>
<dbReference type="VEuPathDB" id="FungiDB:AMAG_02103"/>
<dbReference type="STRING" id="578462.A0A0L0S1K5"/>
<dbReference type="Gene3D" id="3.30.1330.40">
    <property type="entry name" value="RutC-like"/>
    <property type="match status" value="1"/>
</dbReference>
<dbReference type="FunFam" id="3.30.1330.40:FF:000001">
    <property type="entry name" value="L-PSP family endoribonuclease"/>
    <property type="match status" value="1"/>
</dbReference>
<evidence type="ECO:0000313" key="3">
    <source>
        <dbReference type="Proteomes" id="UP000054350"/>
    </source>
</evidence>
<dbReference type="SUPFAM" id="SSF55298">
    <property type="entry name" value="YjgF-like"/>
    <property type="match status" value="1"/>
</dbReference>
<dbReference type="Proteomes" id="UP000054350">
    <property type="component" value="Unassembled WGS sequence"/>
</dbReference>
<dbReference type="OMA" id="CKSTVWL"/>
<dbReference type="GO" id="GO:0005829">
    <property type="term" value="C:cytosol"/>
    <property type="evidence" value="ECO:0007669"/>
    <property type="project" value="TreeGrafter"/>
</dbReference>
<dbReference type="EMBL" id="GG745330">
    <property type="protein sequence ID" value="KNE56276.1"/>
    <property type="molecule type" value="Genomic_DNA"/>
</dbReference>
<evidence type="ECO:0000313" key="2">
    <source>
        <dbReference type="EMBL" id="KNE56276.1"/>
    </source>
</evidence>
<dbReference type="NCBIfam" id="TIGR00004">
    <property type="entry name" value="Rid family detoxifying hydrolase"/>
    <property type="match status" value="1"/>
</dbReference>
<dbReference type="PANTHER" id="PTHR11803">
    <property type="entry name" value="2-IMINOBUTANOATE/2-IMINOPROPANOATE DEAMINASE RIDA"/>
    <property type="match status" value="1"/>
</dbReference>
<dbReference type="GO" id="GO:0019239">
    <property type="term" value="F:deaminase activity"/>
    <property type="evidence" value="ECO:0007669"/>
    <property type="project" value="TreeGrafter"/>
</dbReference>
<reference evidence="3" key="2">
    <citation type="submission" date="2009-11" db="EMBL/GenBank/DDBJ databases">
        <title>The Genome Sequence of Allomyces macrogynus strain ATCC 38327.</title>
        <authorList>
            <consortium name="The Broad Institute Genome Sequencing Platform"/>
            <person name="Russ C."/>
            <person name="Cuomo C."/>
            <person name="Shea T."/>
            <person name="Young S.K."/>
            <person name="Zeng Q."/>
            <person name="Koehrsen M."/>
            <person name="Haas B."/>
            <person name="Borodovsky M."/>
            <person name="Guigo R."/>
            <person name="Alvarado L."/>
            <person name="Berlin A."/>
            <person name="Borenstein D."/>
            <person name="Chen Z."/>
            <person name="Engels R."/>
            <person name="Freedman E."/>
            <person name="Gellesch M."/>
            <person name="Goldberg J."/>
            <person name="Griggs A."/>
            <person name="Gujja S."/>
            <person name="Heiman D."/>
            <person name="Hepburn T."/>
            <person name="Howarth C."/>
            <person name="Jen D."/>
            <person name="Larson L."/>
            <person name="Lewis B."/>
            <person name="Mehta T."/>
            <person name="Park D."/>
            <person name="Pearson M."/>
            <person name="Roberts A."/>
            <person name="Saif S."/>
            <person name="Shenoy N."/>
            <person name="Sisk P."/>
            <person name="Stolte C."/>
            <person name="Sykes S."/>
            <person name="Walk T."/>
            <person name="White J."/>
            <person name="Yandava C."/>
            <person name="Burger G."/>
            <person name="Gray M.W."/>
            <person name="Holland P.W.H."/>
            <person name="King N."/>
            <person name="Lang F.B.F."/>
            <person name="Roger A.J."/>
            <person name="Ruiz-Trillo I."/>
            <person name="Lander E."/>
            <person name="Nusbaum C."/>
        </authorList>
    </citation>
    <scope>NUCLEOTIDE SEQUENCE [LARGE SCALE GENOMIC DNA]</scope>
    <source>
        <strain evidence="3">ATCC 38327</strain>
    </source>
</reference>
<dbReference type="InterPro" id="IPR006056">
    <property type="entry name" value="RidA"/>
</dbReference>
<sequence>MSRFVCTKSGSSGTPTLRVASTANAPAAIGPYSQAVVANGFVFCSGQIPLDPKTMEVVPGGVEEQTRQVLTNLQAVLEAAGSDLEHVVKTLVFLKDMNSFAAMNQVYEECFSLHKPARAAVEVARLPKDVLVEIECVAVVVPGAAK</sequence>
<dbReference type="PROSITE" id="PS01094">
    <property type="entry name" value="UPF0076"/>
    <property type="match status" value="1"/>
</dbReference>
<dbReference type="AlphaFoldDB" id="A0A0L0S1K5"/>
<dbReference type="PANTHER" id="PTHR11803:SF58">
    <property type="entry name" value="PROTEIN HMF1-RELATED"/>
    <property type="match status" value="1"/>
</dbReference>